<name>A0A7G3W8T4_9VIRU</name>
<accession>A0A7G3W8T4</accession>
<organism evidence="1">
    <name type="scientific">Monilinia fusarivirus G</name>
    <dbReference type="NCBI Taxonomy" id="2592771"/>
    <lineage>
        <taxon>Viruses</taxon>
        <taxon>Riboviria</taxon>
        <taxon>Orthornavirae</taxon>
        <taxon>Pisuviricota</taxon>
        <taxon>Duplopiviricetes</taxon>
        <taxon>Durnavirales</taxon>
        <taxon>Fusariviridae</taxon>
    </lineage>
</organism>
<sequence length="536" mass="61550">MPKHPEETGTSKLLVNRCLPLAPHETMSKYIVLNSIKFIADEGVTPSTLQQGRLFLSRRKEKYDGKYGWMLHFQHKQQEYVFPLDVLLTGRISPHNLYPCKQGEVWEWKAGFLSTDRDCKTVEEAKKLLVARLNDLDVFGYYDVLTPLTPAVKKGFSWSFFRNGKQNVPKIVLSKTVNREQIKEKFRVILLACEEYKGDAPHIEDGIRFFKLLLDFMPDTSDKGLERMNNLANQVGGSWMRISEPSALGSILKNFDWPILSPGNAEDHEKSFKTLMTKGEILWSKKNFRRRRGHPLVSPVKQEKYHQPTVEDEIFYDVEPDPADIPLPKSPSNERVGGEKNVPATFAKVSEDVKEAFSKAAEAVKEKRKRKPTVVGGKGKEREVLKQEPNTTQSFSMNIGRFWGDLKDNFFSHLDPINREKTIFPIRRQKPLAAVKKIGYNTLYTIFTPFGILYMSANDVVKWAKREKRSYSSLALETLLIPVRTCVGTAHTILAFAKSTLGMVWNQLTPLKWNVGDKTNPEIRNVWDHMREFMPK</sequence>
<protein>
    <submittedName>
        <fullName evidence="1">Uncharacterized protein</fullName>
    </submittedName>
</protein>
<proteinExistence type="predicted"/>
<gene>
    <name evidence="1" type="primary">ORF2</name>
</gene>
<reference evidence="1" key="1">
    <citation type="submission" date="2018-11" db="EMBL/GenBank/DDBJ databases">
        <authorList>
            <person name="Jo Y."/>
            <person name="Cho W.K."/>
        </authorList>
    </citation>
    <scope>NUCLEOTIDE SEQUENCE</scope>
    <source>
        <strain evidence="1">Won</strain>
    </source>
</reference>
<dbReference type="EMBL" id="MK231044">
    <property type="protein sequence ID" value="QED42909.1"/>
    <property type="molecule type" value="Genomic_RNA"/>
</dbReference>
<evidence type="ECO:0000313" key="1">
    <source>
        <dbReference type="EMBL" id="QED42909.1"/>
    </source>
</evidence>